<reference evidence="2" key="1">
    <citation type="journal article" date="2007" name="PLoS ONE">
        <title>The first genome sequence of an elite grapevine cultivar (Pinot noir Vitis vinifera L.): coping with a highly heterozygous genome.</title>
        <authorList>
            <person name="Velasco R."/>
            <person name="Zharkikh A."/>
            <person name="Troggio M."/>
            <person name="Cartwright D.A."/>
            <person name="Cestaro A."/>
            <person name="Pruss D."/>
            <person name="Pindo M."/>
            <person name="FitzGerald L.M."/>
            <person name="Vezzulli S."/>
            <person name="Reid J."/>
            <person name="Malacarne G."/>
            <person name="Iliev D."/>
            <person name="Coppola G."/>
            <person name="Wardell B."/>
            <person name="Micheletti D."/>
            <person name="Macalma T."/>
            <person name="Facci M."/>
            <person name="Mitchell J.T."/>
            <person name="Perazzolli M."/>
            <person name="Eldredge G."/>
            <person name="Gatto P."/>
            <person name="Oyzerski R."/>
            <person name="Moretto M."/>
            <person name="Gutin N."/>
            <person name="Stefanini M."/>
            <person name="Chen Y."/>
            <person name="Segala C."/>
            <person name="Davenport C."/>
            <person name="Dematte L."/>
            <person name="Mraz A."/>
            <person name="Battilana J."/>
            <person name="Stormo K."/>
            <person name="Costa F."/>
            <person name="Tao Q."/>
            <person name="Si-Ammour A."/>
            <person name="Harkins T."/>
            <person name="Lackey A."/>
            <person name="Perbost C."/>
            <person name="Taillon B."/>
            <person name="Stella A."/>
            <person name="Solovyev V."/>
            <person name="Fawcett J.A."/>
            <person name="Sterck L."/>
            <person name="Vandepoele K."/>
            <person name="Grando S.M."/>
            <person name="Toppo S."/>
            <person name="Moser C."/>
            <person name="Lanchbury J."/>
            <person name="Bogden R."/>
            <person name="Skolnick M."/>
            <person name="Sgaramella V."/>
            <person name="Bhatnagar S.K."/>
            <person name="Fontana P."/>
            <person name="Gutin A."/>
            <person name="Van de Peer Y."/>
            <person name="Salamini F."/>
            <person name="Viola R."/>
        </authorList>
    </citation>
    <scope>NUCLEOTIDE SEQUENCE</scope>
</reference>
<dbReference type="AlphaFoldDB" id="A5BQM0"/>
<accession>A5BQM0</accession>
<sequence>MLKRSLLLIHAILNSLKSLLQTLELIDEANLIMIHAILHGLNPSKAHDQECKEPNELMFGREEAQWMMVEKMVSLCKLAQTSSTLIKSPPIGHPWSAAEGYQTQSLYGQNISKGRTHPPFLKSQPPPLLQDAPLPVPEAEKVAIRENIGGALVVCYHVHHHEIPDVNLSPRHNRINEECLKIGDLISVAASWQEDVQDHVVKYSTSHYQAMYKWFTYSLGICKAAHPLNNLCRLETRQGGPSLGFINPKSNWSDV</sequence>
<protein>
    <submittedName>
        <fullName evidence="2">Uncharacterized protein</fullName>
    </submittedName>
</protein>
<keyword evidence="1" id="KW-0732">Signal</keyword>
<organism evidence="2">
    <name type="scientific">Vitis vinifera</name>
    <name type="common">Grape</name>
    <dbReference type="NCBI Taxonomy" id="29760"/>
    <lineage>
        <taxon>Eukaryota</taxon>
        <taxon>Viridiplantae</taxon>
        <taxon>Streptophyta</taxon>
        <taxon>Embryophyta</taxon>
        <taxon>Tracheophyta</taxon>
        <taxon>Spermatophyta</taxon>
        <taxon>Magnoliopsida</taxon>
        <taxon>eudicotyledons</taxon>
        <taxon>Gunneridae</taxon>
        <taxon>Pentapetalae</taxon>
        <taxon>rosids</taxon>
        <taxon>Vitales</taxon>
        <taxon>Vitaceae</taxon>
        <taxon>Viteae</taxon>
        <taxon>Vitis</taxon>
    </lineage>
</organism>
<evidence type="ECO:0000256" key="1">
    <source>
        <dbReference type="SAM" id="SignalP"/>
    </source>
</evidence>
<dbReference type="EMBL" id="AM467695">
    <property type="protein sequence ID" value="CAN60021.1"/>
    <property type="molecule type" value="Genomic_DNA"/>
</dbReference>
<feature type="signal peptide" evidence="1">
    <location>
        <begin position="1"/>
        <end position="22"/>
    </location>
</feature>
<proteinExistence type="predicted"/>
<evidence type="ECO:0000313" key="2">
    <source>
        <dbReference type="EMBL" id="CAN60021.1"/>
    </source>
</evidence>
<gene>
    <name evidence="2" type="ORF">VITISV_007670</name>
</gene>
<name>A5BQM0_VITVI</name>
<feature type="chain" id="PRO_5002679955" evidence="1">
    <location>
        <begin position="23"/>
        <end position="255"/>
    </location>
</feature>